<evidence type="ECO:0000313" key="3">
    <source>
        <dbReference type="Proteomes" id="UP001196301"/>
    </source>
</evidence>
<dbReference type="EMBL" id="JAHLOQ010000006">
    <property type="protein sequence ID" value="MBU5335566.1"/>
    <property type="molecule type" value="Genomic_DNA"/>
</dbReference>
<dbReference type="PANTHER" id="PTHR43861">
    <property type="entry name" value="TRANS-ACONITATE 2-METHYLTRANSFERASE-RELATED"/>
    <property type="match status" value="1"/>
</dbReference>
<gene>
    <name evidence="2" type="ORF">KQI20_03845</name>
</gene>
<accession>A0ABS6DWA6</accession>
<protein>
    <submittedName>
        <fullName evidence="2">Class I SAM-dependent methyltransferase</fullName>
    </submittedName>
</protein>
<dbReference type="GO" id="GO:0008168">
    <property type="term" value="F:methyltransferase activity"/>
    <property type="evidence" value="ECO:0007669"/>
    <property type="project" value="UniProtKB-KW"/>
</dbReference>
<sequence length="200" mass="23047">MKETTVKYFNNTAKDYDNSHDGKFVNCMYQEIIDRVRNLEGDKILDLGCGNGNIINLLKKERKADYYGLDISENMIEEAKKKCGEDVKFTVGDSENLPYQDGQFDIIICNASFHHYTKPEVAVKEIKRVLKSGGTLILGDPTVPELVRGFFNKMLPYTDSGDFKIYGKKDILPIFEAQGFEIENWKRLNYRTFIFNAKKK</sequence>
<reference evidence="2 3" key="1">
    <citation type="submission" date="2021-06" db="EMBL/GenBank/DDBJ databases">
        <authorList>
            <person name="Sun Q."/>
            <person name="Li D."/>
        </authorList>
    </citation>
    <scope>NUCLEOTIDE SEQUENCE [LARGE SCALE GENOMIC DNA]</scope>
    <source>
        <strain evidence="2 3">N19</strain>
    </source>
</reference>
<dbReference type="InterPro" id="IPR013216">
    <property type="entry name" value="Methyltransf_11"/>
</dbReference>
<dbReference type="Proteomes" id="UP001196301">
    <property type="component" value="Unassembled WGS sequence"/>
</dbReference>
<keyword evidence="2" id="KW-0489">Methyltransferase</keyword>
<dbReference type="CDD" id="cd02440">
    <property type="entry name" value="AdoMet_MTases"/>
    <property type="match status" value="1"/>
</dbReference>
<keyword evidence="2" id="KW-0808">Transferase</keyword>
<keyword evidence="3" id="KW-1185">Reference proteome</keyword>
<dbReference type="GO" id="GO:0032259">
    <property type="term" value="P:methylation"/>
    <property type="evidence" value="ECO:0007669"/>
    <property type="project" value="UniProtKB-KW"/>
</dbReference>
<evidence type="ECO:0000259" key="1">
    <source>
        <dbReference type="Pfam" id="PF08241"/>
    </source>
</evidence>
<proteinExistence type="predicted"/>
<dbReference type="Pfam" id="PF08241">
    <property type="entry name" value="Methyltransf_11"/>
    <property type="match status" value="1"/>
</dbReference>
<evidence type="ECO:0000313" key="2">
    <source>
        <dbReference type="EMBL" id="MBU5335566.1"/>
    </source>
</evidence>
<name>A0ABS6DWA6_9FIRM</name>
<feature type="domain" description="Methyltransferase type 11" evidence="1">
    <location>
        <begin position="45"/>
        <end position="138"/>
    </location>
</feature>
<comment type="caution">
    <text evidence="2">The sequence shown here is derived from an EMBL/GenBank/DDBJ whole genome shotgun (WGS) entry which is preliminary data.</text>
</comment>
<organism evidence="2 3">
    <name type="scientific">Intestinibacter bartlettii</name>
    <dbReference type="NCBI Taxonomy" id="261299"/>
    <lineage>
        <taxon>Bacteria</taxon>
        <taxon>Bacillati</taxon>
        <taxon>Bacillota</taxon>
        <taxon>Clostridia</taxon>
        <taxon>Peptostreptococcales</taxon>
        <taxon>Peptostreptococcaceae</taxon>
        <taxon>Intestinibacter</taxon>
    </lineage>
</organism>